<proteinExistence type="predicted"/>
<gene>
    <name evidence="1" type="ORF">M5K25_027070</name>
</gene>
<dbReference type="AlphaFoldDB" id="A0ABD0TZ45"/>
<protein>
    <submittedName>
        <fullName evidence="1">Uncharacterized protein</fullName>
    </submittedName>
</protein>
<sequence length="226" mass="26275">MLDVKQPLEAMFTSTQWLNCVWGKKPEGKEIRRMILNDKFWASVTYAILSTRPLVQVLRLVDAEKKPAMGFIYNAMDEAKEFIAHNLGGDEANYKEIWDIIDARWEVKLHRHLHAAVYYLNPQFQYSERKSSNPKVKLALYHCMERLIPDQSVGELADLELVLFRNKEEFFGLQATRSTITKHSPTKLEHIHSSANEEKKLTFNTQNELPCVYYAQQEVEEQGVEG</sequence>
<dbReference type="EMBL" id="JANQDX010000019">
    <property type="protein sequence ID" value="KAL0904907.1"/>
    <property type="molecule type" value="Genomic_DNA"/>
</dbReference>
<comment type="caution">
    <text evidence="1">The sequence shown here is derived from an EMBL/GenBank/DDBJ whole genome shotgun (WGS) entry which is preliminary data.</text>
</comment>
<dbReference type="Proteomes" id="UP001552299">
    <property type="component" value="Unassembled WGS sequence"/>
</dbReference>
<organism evidence="1 2">
    <name type="scientific">Dendrobium thyrsiflorum</name>
    <name type="common">Pinecone-like raceme dendrobium</name>
    <name type="synonym">Orchid</name>
    <dbReference type="NCBI Taxonomy" id="117978"/>
    <lineage>
        <taxon>Eukaryota</taxon>
        <taxon>Viridiplantae</taxon>
        <taxon>Streptophyta</taxon>
        <taxon>Embryophyta</taxon>
        <taxon>Tracheophyta</taxon>
        <taxon>Spermatophyta</taxon>
        <taxon>Magnoliopsida</taxon>
        <taxon>Liliopsida</taxon>
        <taxon>Asparagales</taxon>
        <taxon>Orchidaceae</taxon>
        <taxon>Epidendroideae</taxon>
        <taxon>Malaxideae</taxon>
        <taxon>Dendrobiinae</taxon>
        <taxon>Dendrobium</taxon>
    </lineage>
</organism>
<evidence type="ECO:0000313" key="1">
    <source>
        <dbReference type="EMBL" id="KAL0904907.1"/>
    </source>
</evidence>
<reference evidence="1 2" key="1">
    <citation type="journal article" date="2024" name="Plant Biotechnol. J.">
        <title>Dendrobium thyrsiflorum genome and its molecular insights into genes involved in important horticultural traits.</title>
        <authorList>
            <person name="Chen B."/>
            <person name="Wang J.Y."/>
            <person name="Zheng P.J."/>
            <person name="Li K.L."/>
            <person name="Liang Y.M."/>
            <person name="Chen X.F."/>
            <person name="Zhang C."/>
            <person name="Zhao X."/>
            <person name="He X."/>
            <person name="Zhang G.Q."/>
            <person name="Liu Z.J."/>
            <person name="Xu Q."/>
        </authorList>
    </citation>
    <scope>NUCLEOTIDE SEQUENCE [LARGE SCALE GENOMIC DNA]</scope>
    <source>
        <strain evidence="1">GZMU011</strain>
    </source>
</reference>
<dbReference type="SUPFAM" id="SSF53098">
    <property type="entry name" value="Ribonuclease H-like"/>
    <property type="match status" value="1"/>
</dbReference>
<name>A0ABD0TZ45_DENTH</name>
<dbReference type="InterPro" id="IPR012337">
    <property type="entry name" value="RNaseH-like_sf"/>
</dbReference>
<evidence type="ECO:0000313" key="2">
    <source>
        <dbReference type="Proteomes" id="UP001552299"/>
    </source>
</evidence>
<keyword evidence="2" id="KW-1185">Reference proteome</keyword>
<accession>A0ABD0TZ45</accession>